<evidence type="ECO:0000256" key="1">
    <source>
        <dbReference type="SAM" id="MobiDB-lite"/>
    </source>
</evidence>
<feature type="compositionally biased region" description="Low complexity" evidence="1">
    <location>
        <begin position="50"/>
        <end position="68"/>
    </location>
</feature>
<gene>
    <name evidence="2" type="ORF">CVIRNUC_009918</name>
</gene>
<evidence type="ECO:0000313" key="3">
    <source>
        <dbReference type="Proteomes" id="UP001314263"/>
    </source>
</evidence>
<sequence length="362" mass="39925">MSNKEKTVKRWLPVVRLPHPDGTFPGERGLMLREPSGSTSQPSMVSIRDSSAGGSSSQPQSLDDSSGGKLLTSSLNVLAKPFVGPGKDQPDSESLGLKSPRLLPVMPGPCPSQDPVGPAGSRPMLVRGGDELTMLIQRTPSSLLEPLTFFVSWQGVPTLAYRGFPPAITQLKTVLERMHPTLPKENPGSRWPKTSLGALRDRKRLTPHQLDLLLRICREEGALMQAGGLQPLEVNRAALCIFECRSLERLMSWAEVPFAPSVDSSEPEPEELGRVEKILAEADEEEYWFAASKDGNRVSHYREEHVGVSLVFGLPLVDGDNNAGRLWSFIHRFRMRVDLELPGMYNWFADCSLHVTLRAIMG</sequence>
<proteinExistence type="predicted"/>
<comment type="caution">
    <text evidence="2">The sequence shown here is derived from an EMBL/GenBank/DDBJ whole genome shotgun (WGS) entry which is preliminary data.</text>
</comment>
<organism evidence="2 3">
    <name type="scientific">Coccomyxa viridis</name>
    <dbReference type="NCBI Taxonomy" id="1274662"/>
    <lineage>
        <taxon>Eukaryota</taxon>
        <taxon>Viridiplantae</taxon>
        <taxon>Chlorophyta</taxon>
        <taxon>core chlorophytes</taxon>
        <taxon>Trebouxiophyceae</taxon>
        <taxon>Trebouxiophyceae incertae sedis</taxon>
        <taxon>Coccomyxaceae</taxon>
        <taxon>Coccomyxa</taxon>
    </lineage>
</organism>
<name>A0AAV1IHB4_9CHLO</name>
<protein>
    <submittedName>
        <fullName evidence="2">Uncharacterized protein</fullName>
    </submittedName>
</protein>
<dbReference type="AlphaFoldDB" id="A0AAV1IHB4"/>
<keyword evidence="3" id="KW-1185">Reference proteome</keyword>
<feature type="region of interest" description="Disordered" evidence="1">
    <location>
        <begin position="81"/>
        <end position="103"/>
    </location>
</feature>
<feature type="region of interest" description="Disordered" evidence="1">
    <location>
        <begin position="1"/>
        <end position="69"/>
    </location>
</feature>
<dbReference type="EMBL" id="CAUYUE010000015">
    <property type="protein sequence ID" value="CAK0786704.1"/>
    <property type="molecule type" value="Genomic_DNA"/>
</dbReference>
<accession>A0AAV1IHB4</accession>
<dbReference type="Proteomes" id="UP001314263">
    <property type="component" value="Unassembled WGS sequence"/>
</dbReference>
<reference evidence="2 3" key="1">
    <citation type="submission" date="2023-10" db="EMBL/GenBank/DDBJ databases">
        <authorList>
            <person name="Maclean D."/>
            <person name="Macfadyen A."/>
        </authorList>
    </citation>
    <scope>NUCLEOTIDE SEQUENCE [LARGE SCALE GENOMIC DNA]</scope>
</reference>
<evidence type="ECO:0000313" key="2">
    <source>
        <dbReference type="EMBL" id="CAK0786704.1"/>
    </source>
</evidence>